<dbReference type="SUPFAM" id="SSF63520">
    <property type="entry name" value="PTS-regulatory domain, PRD"/>
    <property type="match status" value="2"/>
</dbReference>
<dbReference type="PANTHER" id="PTHR30185">
    <property type="entry name" value="CRYPTIC BETA-GLUCOSIDE BGL OPERON ANTITERMINATOR"/>
    <property type="match status" value="1"/>
</dbReference>
<dbReference type="Gene3D" id="1.10.1790.10">
    <property type="entry name" value="PRD domain"/>
    <property type="match status" value="2"/>
</dbReference>
<proteinExistence type="predicted"/>
<dbReference type="InterPro" id="IPR011608">
    <property type="entry name" value="PRD"/>
</dbReference>
<feature type="domain" description="PRD" evidence="5">
    <location>
        <begin position="312"/>
        <end position="419"/>
    </location>
</feature>
<dbReference type="InterPro" id="IPR002178">
    <property type="entry name" value="PTS_EIIA_type-2_dom"/>
</dbReference>
<evidence type="ECO:0000313" key="6">
    <source>
        <dbReference type="EMBL" id="SMF84212.1"/>
    </source>
</evidence>
<dbReference type="Pfam" id="PF00359">
    <property type="entry name" value="PTS_EIIA_2"/>
    <property type="match status" value="1"/>
</dbReference>
<dbReference type="SUPFAM" id="SSF52794">
    <property type="entry name" value="PTS system IIB component-like"/>
    <property type="match status" value="1"/>
</dbReference>
<organism evidence="6 7">
    <name type="scientific">Paenibacillus uliginis N3/975</name>
    <dbReference type="NCBI Taxonomy" id="1313296"/>
    <lineage>
        <taxon>Bacteria</taxon>
        <taxon>Bacillati</taxon>
        <taxon>Bacillota</taxon>
        <taxon>Bacilli</taxon>
        <taxon>Bacillales</taxon>
        <taxon>Paenibacillaceae</taxon>
        <taxon>Paenibacillus</taxon>
    </lineage>
</organism>
<feature type="domain" description="PTS EIIA type-2" evidence="3">
    <location>
        <begin position="523"/>
        <end position="659"/>
    </location>
</feature>
<protein>
    <submittedName>
        <fullName evidence="6">Transcriptional antiterminator</fullName>
    </submittedName>
</protein>
<dbReference type="InterPro" id="IPR036390">
    <property type="entry name" value="WH_DNA-bd_sf"/>
</dbReference>
<dbReference type="PROSITE" id="PS00372">
    <property type="entry name" value="PTS_EIIA_TYPE_2_HIS"/>
    <property type="match status" value="1"/>
</dbReference>
<feature type="domain" description="PTS EIIB type-2" evidence="4">
    <location>
        <begin position="424"/>
        <end position="514"/>
    </location>
</feature>
<dbReference type="InterPro" id="IPR036095">
    <property type="entry name" value="PTS_EIIB-like_sf"/>
</dbReference>
<dbReference type="InterPro" id="IPR013011">
    <property type="entry name" value="PTS_EIIB_2"/>
</dbReference>
<evidence type="ECO:0000256" key="2">
    <source>
        <dbReference type="ARBA" id="ARBA00022737"/>
    </source>
</evidence>
<accession>A0A1X7HEA5</accession>
<feature type="domain" description="PRD" evidence="5">
    <location>
        <begin position="197"/>
        <end position="302"/>
    </location>
</feature>
<dbReference type="CDD" id="cd05568">
    <property type="entry name" value="PTS_IIB_bgl_like"/>
    <property type="match status" value="1"/>
</dbReference>
<dbReference type="GO" id="GO:0006355">
    <property type="term" value="P:regulation of DNA-templated transcription"/>
    <property type="evidence" value="ECO:0007669"/>
    <property type="project" value="InterPro"/>
</dbReference>
<dbReference type="PROSITE" id="PS51094">
    <property type="entry name" value="PTS_EIIA_TYPE_2"/>
    <property type="match status" value="1"/>
</dbReference>
<evidence type="ECO:0000256" key="1">
    <source>
        <dbReference type="ARBA" id="ARBA00022679"/>
    </source>
</evidence>
<evidence type="ECO:0000259" key="4">
    <source>
        <dbReference type="PROSITE" id="PS51099"/>
    </source>
</evidence>
<dbReference type="CDD" id="cd00211">
    <property type="entry name" value="PTS_IIA_fru"/>
    <property type="match status" value="1"/>
</dbReference>
<dbReference type="Gene3D" id="3.40.50.2300">
    <property type="match status" value="1"/>
</dbReference>
<dbReference type="InterPro" id="IPR016152">
    <property type="entry name" value="PTrfase/Anion_transptr"/>
</dbReference>
<reference evidence="6 7" key="1">
    <citation type="submission" date="2017-04" db="EMBL/GenBank/DDBJ databases">
        <authorList>
            <person name="Afonso C.L."/>
            <person name="Miller P.J."/>
            <person name="Scott M.A."/>
            <person name="Spackman E."/>
            <person name="Goraichik I."/>
            <person name="Dimitrov K.M."/>
            <person name="Suarez D.L."/>
            <person name="Swayne D.E."/>
        </authorList>
    </citation>
    <scope>NUCLEOTIDE SEQUENCE [LARGE SCALE GENOMIC DNA]</scope>
    <source>
        <strain evidence="6 7">N3/975</strain>
    </source>
</reference>
<sequence>MNLKTIKNSKVLTKLMNTRQREVLRMLLADTDRYYVVRDMAMKLNCSEKTIRNNFEAIDLYLSEHYNATLVRKPGFGVKLNIEEHEQMELFDQLFRSAQENEYEQDDNRIAAIAYKLLMNTKPTTLQELAEQYFVNRSVIRKDLDTLDHWLVKWGLSIISKQKVGITIEGNEKEKRAALSKVYQLIGTTSTQFIKKKFEVQELNIVTRELRQLEEQETFRFTDEAFDNLLIHTLLMIRRTKLKQPISFSEQEKAFIQEKKEYQGTRTFIQELERLFSIHFSEDEISYLTAHLLGAKIRSNTRMDTVHHQPLIITAEVTELVDSLLRKISSLSFVDFTKDSTLTEGLRIHLSSTINRLSYGLSVTNPLLQDIKKMYPYMFDMVIYSTNQLKQSYHFTIPEDEVAYLTLHFQAAIERLNKQNTIKKRIVTVCHMGTGISQILRTKLECNFSGLQVLDSIRKADLGTYLDKNSVDFIVSTVPLENLTIPHIVVSPLLESADIKKIDKFLDRLDEQSNEAATSILQMYTRPVLIFPQVEVSHRFEIIEQLANNLYAQGFVDQEYAHQALLRERLSSTTIGGGIAIPHGDPKLVKQSQIAVATLKEPLEWEQEKVWIVFMLALRNEEQENTKKLFHRLSLLSEQPSLNEQLIYAKQPEDIFSLL</sequence>
<dbReference type="InterPro" id="IPR036388">
    <property type="entry name" value="WH-like_DNA-bd_sf"/>
</dbReference>
<evidence type="ECO:0000259" key="5">
    <source>
        <dbReference type="PROSITE" id="PS51372"/>
    </source>
</evidence>
<evidence type="ECO:0000313" key="7">
    <source>
        <dbReference type="Proteomes" id="UP000192940"/>
    </source>
</evidence>
<dbReference type="GO" id="GO:0009401">
    <property type="term" value="P:phosphoenolpyruvate-dependent sugar phosphotransferase system"/>
    <property type="evidence" value="ECO:0007669"/>
    <property type="project" value="InterPro"/>
</dbReference>
<dbReference type="InterPro" id="IPR013196">
    <property type="entry name" value="HTH_11"/>
</dbReference>
<dbReference type="Gene3D" id="3.40.930.10">
    <property type="entry name" value="Mannitol-specific EII, Chain A"/>
    <property type="match status" value="1"/>
</dbReference>
<dbReference type="PANTHER" id="PTHR30185:SF12">
    <property type="entry name" value="TRANSCRIPTIONAL REGULATOR MANR"/>
    <property type="match status" value="1"/>
</dbReference>
<dbReference type="SUPFAM" id="SSF55804">
    <property type="entry name" value="Phoshotransferase/anion transport protein"/>
    <property type="match status" value="1"/>
</dbReference>
<dbReference type="GO" id="GO:0008982">
    <property type="term" value="F:protein-N(PI)-phosphohistidine-sugar phosphotransferase activity"/>
    <property type="evidence" value="ECO:0007669"/>
    <property type="project" value="InterPro"/>
</dbReference>
<keyword evidence="7" id="KW-1185">Reference proteome</keyword>
<dbReference type="Proteomes" id="UP000192940">
    <property type="component" value="Chromosome I"/>
</dbReference>
<dbReference type="InterPro" id="IPR050661">
    <property type="entry name" value="BglG_antiterminators"/>
</dbReference>
<dbReference type="SUPFAM" id="SSF46785">
    <property type="entry name" value="Winged helix' DNA-binding domain"/>
    <property type="match status" value="1"/>
</dbReference>
<dbReference type="Pfam" id="PF08279">
    <property type="entry name" value="HTH_11"/>
    <property type="match status" value="1"/>
</dbReference>
<dbReference type="Gene3D" id="1.10.10.10">
    <property type="entry name" value="Winged helix-like DNA-binding domain superfamily/Winged helix DNA-binding domain"/>
    <property type="match status" value="1"/>
</dbReference>
<keyword evidence="1" id="KW-0808">Transferase</keyword>
<dbReference type="PROSITE" id="PS51372">
    <property type="entry name" value="PRD_2"/>
    <property type="match status" value="2"/>
</dbReference>
<evidence type="ECO:0000259" key="3">
    <source>
        <dbReference type="PROSITE" id="PS51094"/>
    </source>
</evidence>
<gene>
    <name evidence="6" type="ORF">SAMN05661091_2550</name>
</gene>
<keyword evidence="2" id="KW-0677">Repeat</keyword>
<name>A0A1X7HEA5_9BACL</name>
<dbReference type="AlphaFoldDB" id="A0A1X7HEA5"/>
<dbReference type="InterPro" id="IPR036634">
    <property type="entry name" value="PRD_sf"/>
</dbReference>
<dbReference type="Pfam" id="PF00874">
    <property type="entry name" value="PRD"/>
    <property type="match status" value="2"/>
</dbReference>
<dbReference type="STRING" id="1313296.SAMN05661091_2550"/>
<dbReference type="EMBL" id="LT840184">
    <property type="protein sequence ID" value="SMF84212.1"/>
    <property type="molecule type" value="Genomic_DNA"/>
</dbReference>
<dbReference type="PROSITE" id="PS51099">
    <property type="entry name" value="PTS_EIIB_TYPE_2"/>
    <property type="match status" value="1"/>
</dbReference>